<comment type="similarity">
    <text evidence="1 2">Belongs to the UPF0235 family.</text>
</comment>
<proteinExistence type="inferred from homology"/>
<sequence length="115" mass="12027">MSEATGGLELRETPGGVELWVQVTPRAGKSEVTGVERGALRVRLAAPPVEGAANRALVDLLSESLGVPARRVRLVAGERSRRKRVLLEGLQASELRARLAASAAGVAPPLDLNAS</sequence>
<evidence type="ECO:0000256" key="2">
    <source>
        <dbReference type="HAMAP-Rule" id="MF_00634"/>
    </source>
</evidence>
<dbReference type="InterPro" id="IPR036591">
    <property type="entry name" value="YggU-like_sf"/>
</dbReference>
<dbReference type="EMBL" id="DSIY01000103">
    <property type="protein sequence ID" value="HEG90682.1"/>
    <property type="molecule type" value="Genomic_DNA"/>
</dbReference>
<evidence type="ECO:0000313" key="3">
    <source>
        <dbReference type="EMBL" id="HEG90682.1"/>
    </source>
</evidence>
<protein>
    <recommendedName>
        <fullName evidence="2">UPF0235 protein ENP34_04450</fullName>
    </recommendedName>
</protein>
<accession>A0A831T7Q6</accession>
<reference evidence="3" key="1">
    <citation type="journal article" date="2020" name="mSystems">
        <title>Genome- and Community-Level Interaction Insights into Carbon Utilization and Element Cycling Functions of Hydrothermarchaeota in Hydrothermal Sediment.</title>
        <authorList>
            <person name="Zhou Z."/>
            <person name="Liu Y."/>
            <person name="Xu W."/>
            <person name="Pan J."/>
            <person name="Luo Z.H."/>
            <person name="Li M."/>
        </authorList>
    </citation>
    <scope>NUCLEOTIDE SEQUENCE [LARGE SCALE GENOMIC DNA]</scope>
    <source>
        <strain evidence="3">SpSt-210</strain>
    </source>
</reference>
<dbReference type="SUPFAM" id="SSF69786">
    <property type="entry name" value="YggU-like"/>
    <property type="match status" value="1"/>
</dbReference>
<dbReference type="AlphaFoldDB" id="A0A831T7Q6"/>
<dbReference type="InterPro" id="IPR003746">
    <property type="entry name" value="DUF167"/>
</dbReference>
<gene>
    <name evidence="3" type="ORF">ENP34_04450</name>
</gene>
<dbReference type="PANTHER" id="PTHR13420:SF7">
    <property type="entry name" value="UPF0235 PROTEIN C15ORF40"/>
    <property type="match status" value="1"/>
</dbReference>
<dbReference type="PANTHER" id="PTHR13420">
    <property type="entry name" value="UPF0235 PROTEIN C15ORF40"/>
    <property type="match status" value="1"/>
</dbReference>
<name>A0A831T7Q6_9BACT</name>
<dbReference type="Gene3D" id="3.30.1200.10">
    <property type="entry name" value="YggU-like"/>
    <property type="match status" value="1"/>
</dbReference>
<evidence type="ECO:0000256" key="1">
    <source>
        <dbReference type="ARBA" id="ARBA00010364"/>
    </source>
</evidence>
<organism evidence="3">
    <name type="scientific">Thermorudis peleae</name>
    <dbReference type="NCBI Taxonomy" id="1382356"/>
    <lineage>
        <taxon>Bacteria</taxon>
        <taxon>Pseudomonadati</taxon>
        <taxon>Thermomicrobiota</taxon>
        <taxon>Thermomicrobia</taxon>
        <taxon>Thermomicrobia incertae sedis</taxon>
        <taxon>Thermorudis</taxon>
    </lineage>
</organism>
<dbReference type="SMART" id="SM01152">
    <property type="entry name" value="DUF167"/>
    <property type="match status" value="1"/>
</dbReference>
<dbReference type="NCBIfam" id="TIGR00251">
    <property type="entry name" value="DUF167 family protein"/>
    <property type="match status" value="1"/>
</dbReference>
<comment type="caution">
    <text evidence="3">The sequence shown here is derived from an EMBL/GenBank/DDBJ whole genome shotgun (WGS) entry which is preliminary data.</text>
</comment>
<dbReference type="GO" id="GO:0005737">
    <property type="term" value="C:cytoplasm"/>
    <property type="evidence" value="ECO:0007669"/>
    <property type="project" value="TreeGrafter"/>
</dbReference>
<dbReference type="HAMAP" id="MF_00634">
    <property type="entry name" value="UPF0235"/>
    <property type="match status" value="1"/>
</dbReference>
<dbReference type="Pfam" id="PF02594">
    <property type="entry name" value="DUF167"/>
    <property type="match status" value="1"/>
</dbReference>